<dbReference type="EMBL" id="GDHC01020366">
    <property type="protein sequence ID" value="JAP98262.1"/>
    <property type="molecule type" value="Transcribed_RNA"/>
</dbReference>
<gene>
    <name evidence="1" type="primary">ABCC1_0</name>
    <name evidence="1" type="ORF">CM83_10697</name>
    <name evidence="2" type="ORF">g.3359</name>
</gene>
<accession>A0A0A9YJ99</accession>
<evidence type="ECO:0000313" key="1">
    <source>
        <dbReference type="EMBL" id="JAG31706.1"/>
    </source>
</evidence>
<proteinExistence type="predicted"/>
<sequence>MNLLVADDSTAAQARQIMRLLYNMEKDLSLEHLANKSIPALSPLLLNRSMEIRNYAVRSIEEIIAKFDPSVLKSNVTTVVMTSNDGNINNTSGNTNTIQPP</sequence>
<dbReference type="EMBL" id="GBHO01011898">
    <property type="protein sequence ID" value="JAG31706.1"/>
    <property type="molecule type" value="Transcribed_RNA"/>
</dbReference>
<reference evidence="1" key="2">
    <citation type="submission" date="2014-07" db="EMBL/GenBank/DDBJ databases">
        <authorList>
            <person name="Hull J."/>
        </authorList>
    </citation>
    <scope>NUCLEOTIDE SEQUENCE</scope>
</reference>
<evidence type="ECO:0000313" key="2">
    <source>
        <dbReference type="EMBL" id="JAP98262.1"/>
    </source>
</evidence>
<dbReference type="AlphaFoldDB" id="A0A0A9YJ99"/>
<name>A0A0A9YJ99_LYGHE</name>
<reference evidence="1" key="1">
    <citation type="journal article" date="2014" name="PLoS ONE">
        <title>Transcriptome-Based Identification of ABC Transporters in the Western Tarnished Plant Bug Lygus hesperus.</title>
        <authorList>
            <person name="Hull J.J."/>
            <person name="Chaney K."/>
            <person name="Geib S.M."/>
            <person name="Fabrick J.A."/>
            <person name="Brent C.S."/>
            <person name="Walsh D."/>
            <person name="Lavine L.C."/>
        </authorList>
    </citation>
    <scope>NUCLEOTIDE SEQUENCE</scope>
</reference>
<organism evidence="1">
    <name type="scientific">Lygus hesperus</name>
    <name type="common">Western plant bug</name>
    <dbReference type="NCBI Taxonomy" id="30085"/>
    <lineage>
        <taxon>Eukaryota</taxon>
        <taxon>Metazoa</taxon>
        <taxon>Ecdysozoa</taxon>
        <taxon>Arthropoda</taxon>
        <taxon>Hexapoda</taxon>
        <taxon>Insecta</taxon>
        <taxon>Pterygota</taxon>
        <taxon>Neoptera</taxon>
        <taxon>Paraneoptera</taxon>
        <taxon>Hemiptera</taxon>
        <taxon>Heteroptera</taxon>
        <taxon>Panheteroptera</taxon>
        <taxon>Cimicomorpha</taxon>
        <taxon>Miridae</taxon>
        <taxon>Mirini</taxon>
        <taxon>Lygus</taxon>
    </lineage>
</organism>
<reference evidence="2" key="3">
    <citation type="journal article" date="2016" name="Gigascience">
        <title>De novo construction of an expanded transcriptome assembly for the western tarnished plant bug, Lygus hesperus.</title>
        <authorList>
            <person name="Tassone E.E."/>
            <person name="Geib S.M."/>
            <person name="Hall B."/>
            <person name="Fabrick J.A."/>
            <person name="Brent C.S."/>
            <person name="Hull J.J."/>
        </authorList>
    </citation>
    <scope>NUCLEOTIDE SEQUENCE</scope>
</reference>
<protein>
    <submittedName>
        <fullName evidence="1">ABC transporter D family member 1</fullName>
    </submittedName>
</protein>